<dbReference type="Proteomes" id="UP000823775">
    <property type="component" value="Unassembled WGS sequence"/>
</dbReference>
<feature type="region of interest" description="Disordered" evidence="1">
    <location>
        <begin position="1"/>
        <end position="76"/>
    </location>
</feature>
<comment type="caution">
    <text evidence="2">The sequence shown here is derived from an EMBL/GenBank/DDBJ whole genome shotgun (WGS) entry which is preliminary data.</text>
</comment>
<organism evidence="2 3">
    <name type="scientific">Datura stramonium</name>
    <name type="common">Jimsonweed</name>
    <name type="synonym">Common thornapple</name>
    <dbReference type="NCBI Taxonomy" id="4076"/>
    <lineage>
        <taxon>Eukaryota</taxon>
        <taxon>Viridiplantae</taxon>
        <taxon>Streptophyta</taxon>
        <taxon>Embryophyta</taxon>
        <taxon>Tracheophyta</taxon>
        <taxon>Spermatophyta</taxon>
        <taxon>Magnoliopsida</taxon>
        <taxon>eudicotyledons</taxon>
        <taxon>Gunneridae</taxon>
        <taxon>Pentapetalae</taxon>
        <taxon>asterids</taxon>
        <taxon>lamiids</taxon>
        <taxon>Solanales</taxon>
        <taxon>Solanaceae</taxon>
        <taxon>Solanoideae</taxon>
        <taxon>Datureae</taxon>
        <taxon>Datura</taxon>
    </lineage>
</organism>
<dbReference type="EMBL" id="JACEIK010002373">
    <property type="protein sequence ID" value="MCD9560763.1"/>
    <property type="molecule type" value="Genomic_DNA"/>
</dbReference>
<feature type="region of interest" description="Disordered" evidence="1">
    <location>
        <begin position="164"/>
        <end position="193"/>
    </location>
</feature>
<evidence type="ECO:0000256" key="1">
    <source>
        <dbReference type="SAM" id="MobiDB-lite"/>
    </source>
</evidence>
<feature type="compositionally biased region" description="Basic and acidic residues" evidence="1">
    <location>
        <begin position="54"/>
        <end position="76"/>
    </location>
</feature>
<keyword evidence="3" id="KW-1185">Reference proteome</keyword>
<protein>
    <submittedName>
        <fullName evidence="2">Uncharacterized protein</fullName>
    </submittedName>
</protein>
<gene>
    <name evidence="2" type="ORF">HAX54_019554</name>
</gene>
<evidence type="ECO:0000313" key="2">
    <source>
        <dbReference type="EMBL" id="MCD9560763.1"/>
    </source>
</evidence>
<evidence type="ECO:0000313" key="3">
    <source>
        <dbReference type="Proteomes" id="UP000823775"/>
    </source>
</evidence>
<name>A0ABS8URD7_DATST</name>
<sequence>MGEWREVKMKNRGKGHGNEQTSRNNSKEDVLADVNKYVALDDTPTQESGSIEGNGEKGAKEEEKLDHEGVMGKEDSCATDEQHVWVEEALEANKNPREGIVDNSTVGDEIQDYVYKKKDKEMVQLHIDGSFNENVKCQALAVQDECIRERSPHRVLHDIVSHQVQNEQEIGGEEIEENNTKDNEDGDSNRQMI</sequence>
<accession>A0ABS8URD7</accession>
<reference evidence="2 3" key="1">
    <citation type="journal article" date="2021" name="BMC Genomics">
        <title>Datura genome reveals duplications of psychoactive alkaloid biosynthetic genes and high mutation rate following tissue culture.</title>
        <authorList>
            <person name="Rajewski A."/>
            <person name="Carter-House D."/>
            <person name="Stajich J."/>
            <person name="Litt A."/>
        </authorList>
    </citation>
    <scope>NUCLEOTIDE SEQUENCE [LARGE SCALE GENOMIC DNA]</scope>
    <source>
        <strain evidence="2">AR-01</strain>
    </source>
</reference>
<proteinExistence type="predicted"/>